<evidence type="ECO:0008006" key="5">
    <source>
        <dbReference type="Google" id="ProtNLM"/>
    </source>
</evidence>
<feature type="compositionally biased region" description="Low complexity" evidence="1">
    <location>
        <begin position="223"/>
        <end position="233"/>
    </location>
</feature>
<name>A0A427YVW5_9TREE</name>
<feature type="signal peptide" evidence="2">
    <location>
        <begin position="1"/>
        <end position="25"/>
    </location>
</feature>
<feature type="chain" id="PRO_5019431102" description="Dihydroxyacetone synthase" evidence="2">
    <location>
        <begin position="26"/>
        <end position="318"/>
    </location>
</feature>
<dbReference type="InterPro" id="IPR038955">
    <property type="entry name" value="PriA/CPL1_fungi"/>
</dbReference>
<dbReference type="STRING" id="1890683.A0A427YVW5"/>
<dbReference type="PANTHER" id="PTHR35192:SF2">
    <property type="entry name" value="APPLE DOMAIN-CONTAINING PROTEIN"/>
    <property type="match status" value="1"/>
</dbReference>
<evidence type="ECO:0000313" key="3">
    <source>
        <dbReference type="EMBL" id="RSH95151.1"/>
    </source>
</evidence>
<dbReference type="OrthoDB" id="2564135at2759"/>
<gene>
    <name evidence="3" type="ORF">EHS25_000237</name>
</gene>
<comment type="caution">
    <text evidence="3">The sequence shown here is derived from an EMBL/GenBank/DDBJ whole genome shotgun (WGS) entry which is preliminary data.</text>
</comment>
<sequence>MSTSGARALAIAVLLKGVRVMALEASPSTSGSPVTVGCITLDSFDYSRAKQVDISQSPTASACGVSGVPSASLFAASCLSEGADKEQSTCAEDGYGYSYLYGSAGQATYCFCSNDGPATESIVEGDATDGSCEPGDFWVYQTSSPYSFDGCYTSLDPRIPLAKTTVPSPDACFAKCGPKHFAAFIPEEEGYSCACSSTKPGTGPAEFCAQSEIYVYRQDQSASTSTGTSTTESGGSGLVLQRDLKPRASTAKRRRIYQENKRKRGAAVAHCPAPLTACAIPGHAEGFECIDTTAELESCGGCTAGVFGDSNTTVAGVE</sequence>
<dbReference type="PANTHER" id="PTHR35192">
    <property type="entry name" value="PROTEIN, PUTATIVE-RELATED"/>
    <property type="match status" value="1"/>
</dbReference>
<organism evidence="3 4">
    <name type="scientific">Saitozyma podzolica</name>
    <dbReference type="NCBI Taxonomy" id="1890683"/>
    <lineage>
        <taxon>Eukaryota</taxon>
        <taxon>Fungi</taxon>
        <taxon>Dikarya</taxon>
        <taxon>Basidiomycota</taxon>
        <taxon>Agaricomycotina</taxon>
        <taxon>Tremellomycetes</taxon>
        <taxon>Tremellales</taxon>
        <taxon>Trimorphomycetaceae</taxon>
        <taxon>Saitozyma</taxon>
    </lineage>
</organism>
<keyword evidence="4" id="KW-1185">Reference proteome</keyword>
<evidence type="ECO:0000256" key="2">
    <source>
        <dbReference type="SAM" id="SignalP"/>
    </source>
</evidence>
<reference evidence="3 4" key="1">
    <citation type="submission" date="2018-11" db="EMBL/GenBank/DDBJ databases">
        <title>Genome sequence of Saitozyma podzolica DSM 27192.</title>
        <authorList>
            <person name="Aliyu H."/>
            <person name="Gorte O."/>
            <person name="Ochsenreither K."/>
        </authorList>
    </citation>
    <scope>NUCLEOTIDE SEQUENCE [LARGE SCALE GENOMIC DNA]</scope>
    <source>
        <strain evidence="3 4">DSM 27192</strain>
    </source>
</reference>
<dbReference type="AlphaFoldDB" id="A0A427YVW5"/>
<proteinExistence type="predicted"/>
<keyword evidence="2" id="KW-0732">Signal</keyword>
<dbReference type="Proteomes" id="UP000279259">
    <property type="component" value="Unassembled WGS sequence"/>
</dbReference>
<protein>
    <recommendedName>
        <fullName evidence="5">Dihydroxyacetone synthase</fullName>
    </recommendedName>
</protein>
<evidence type="ECO:0000256" key="1">
    <source>
        <dbReference type="SAM" id="MobiDB-lite"/>
    </source>
</evidence>
<dbReference type="EMBL" id="RSCD01000001">
    <property type="protein sequence ID" value="RSH95151.1"/>
    <property type="molecule type" value="Genomic_DNA"/>
</dbReference>
<feature type="region of interest" description="Disordered" evidence="1">
    <location>
        <begin position="219"/>
        <end position="241"/>
    </location>
</feature>
<accession>A0A427YVW5</accession>
<evidence type="ECO:0000313" key="4">
    <source>
        <dbReference type="Proteomes" id="UP000279259"/>
    </source>
</evidence>